<dbReference type="EMBL" id="CM034406">
    <property type="protein sequence ID" value="KAJ0172893.1"/>
    <property type="molecule type" value="Genomic_DNA"/>
</dbReference>
<gene>
    <name evidence="1" type="ORF">K1T71_011069</name>
</gene>
<evidence type="ECO:0000313" key="1">
    <source>
        <dbReference type="EMBL" id="KAJ0172893.1"/>
    </source>
</evidence>
<name>A0ACC1CMR5_9NEOP</name>
<evidence type="ECO:0000313" key="2">
    <source>
        <dbReference type="Proteomes" id="UP000824533"/>
    </source>
</evidence>
<dbReference type="Proteomes" id="UP000824533">
    <property type="component" value="Linkage Group LG20"/>
</dbReference>
<proteinExistence type="predicted"/>
<keyword evidence="2" id="KW-1185">Reference proteome</keyword>
<sequence>MPPTKDFNTKNTYSRSFSNNEMTMSAKVYHPATNLLPPSPPLSPTGISPAFPTRSTSNPGSWSRQNSHTGKYS</sequence>
<organism evidence="1 2">
    <name type="scientific">Dendrolimus kikuchii</name>
    <dbReference type="NCBI Taxonomy" id="765133"/>
    <lineage>
        <taxon>Eukaryota</taxon>
        <taxon>Metazoa</taxon>
        <taxon>Ecdysozoa</taxon>
        <taxon>Arthropoda</taxon>
        <taxon>Hexapoda</taxon>
        <taxon>Insecta</taxon>
        <taxon>Pterygota</taxon>
        <taxon>Neoptera</taxon>
        <taxon>Endopterygota</taxon>
        <taxon>Lepidoptera</taxon>
        <taxon>Glossata</taxon>
        <taxon>Ditrysia</taxon>
        <taxon>Bombycoidea</taxon>
        <taxon>Lasiocampidae</taxon>
        <taxon>Dendrolimus</taxon>
    </lineage>
</organism>
<protein>
    <submittedName>
        <fullName evidence="1">Uncharacterized protein</fullName>
    </submittedName>
</protein>
<reference evidence="1 2" key="1">
    <citation type="journal article" date="2021" name="Front. Genet.">
        <title>Chromosome-Level Genome Assembly Reveals Significant Gene Expansion in the Toll and IMD Signaling Pathways of Dendrolimus kikuchii.</title>
        <authorList>
            <person name="Zhou J."/>
            <person name="Wu P."/>
            <person name="Xiong Z."/>
            <person name="Liu N."/>
            <person name="Zhao N."/>
            <person name="Ji M."/>
            <person name="Qiu Y."/>
            <person name="Yang B."/>
        </authorList>
    </citation>
    <scope>NUCLEOTIDE SEQUENCE [LARGE SCALE GENOMIC DNA]</scope>
    <source>
        <strain evidence="1">Ann1</strain>
    </source>
</reference>
<comment type="caution">
    <text evidence="1">The sequence shown here is derived from an EMBL/GenBank/DDBJ whole genome shotgun (WGS) entry which is preliminary data.</text>
</comment>
<accession>A0ACC1CMR5</accession>